<dbReference type="PROSITE" id="PS50280">
    <property type="entry name" value="SET"/>
    <property type="match status" value="1"/>
</dbReference>
<keyword evidence="3" id="KW-0479">Metal-binding</keyword>
<dbReference type="Gene3D" id="3.30.160.60">
    <property type="entry name" value="Classic Zinc Finger"/>
    <property type="match status" value="8"/>
</dbReference>
<dbReference type="FunFam" id="3.30.160.60:FF:002343">
    <property type="entry name" value="Zinc finger protein 33A"/>
    <property type="match status" value="2"/>
</dbReference>
<dbReference type="SMART" id="SM00355">
    <property type="entry name" value="ZnF_C2H2"/>
    <property type="match status" value="8"/>
</dbReference>
<accession>A0A833SCH1</accession>
<protein>
    <recommendedName>
        <fullName evidence="17">Histone-lysine N-methyltransferase PRDM9-like</fullName>
    </recommendedName>
</protein>
<dbReference type="PANTHER" id="PTHR23235:SF142">
    <property type="entry name" value="ZINC FINGER PROTEIN 384"/>
    <property type="match status" value="1"/>
</dbReference>
<evidence type="ECO:0000256" key="11">
    <source>
        <dbReference type="PROSITE-ProRule" id="PRU00042"/>
    </source>
</evidence>
<keyword evidence="8" id="KW-0238">DNA-binding</keyword>
<feature type="domain" description="C2H2-type" evidence="13">
    <location>
        <begin position="263"/>
        <end position="290"/>
    </location>
</feature>
<evidence type="ECO:0000256" key="10">
    <source>
        <dbReference type="ARBA" id="ARBA00023242"/>
    </source>
</evidence>
<organism evidence="15 16">
    <name type="scientific">Cervus hanglu yarkandensis</name>
    <name type="common">Yarkand deer</name>
    <dbReference type="NCBI Taxonomy" id="84702"/>
    <lineage>
        <taxon>Eukaryota</taxon>
        <taxon>Metazoa</taxon>
        <taxon>Chordata</taxon>
        <taxon>Craniata</taxon>
        <taxon>Vertebrata</taxon>
        <taxon>Euteleostomi</taxon>
        <taxon>Mammalia</taxon>
        <taxon>Eutheria</taxon>
        <taxon>Laurasiatheria</taxon>
        <taxon>Artiodactyla</taxon>
        <taxon>Ruminantia</taxon>
        <taxon>Pecora</taxon>
        <taxon>Cervidae</taxon>
        <taxon>Cervinae</taxon>
        <taxon>Cervus</taxon>
    </lineage>
</organism>
<evidence type="ECO:0000313" key="16">
    <source>
        <dbReference type="Proteomes" id="UP000631465"/>
    </source>
</evidence>
<dbReference type="SUPFAM" id="SSF57667">
    <property type="entry name" value="beta-beta-alpha zinc fingers"/>
    <property type="match status" value="4"/>
</dbReference>
<keyword evidence="9" id="KW-0804">Transcription</keyword>
<dbReference type="InterPro" id="IPR013087">
    <property type="entry name" value="Znf_C2H2_type"/>
</dbReference>
<evidence type="ECO:0000256" key="8">
    <source>
        <dbReference type="ARBA" id="ARBA00023125"/>
    </source>
</evidence>
<dbReference type="PROSITE" id="PS50157">
    <property type="entry name" value="ZINC_FINGER_C2H2_2"/>
    <property type="match status" value="8"/>
</dbReference>
<dbReference type="FunFam" id="3.30.160.60:FF:000601">
    <property type="entry name" value="Histone-lysine N-methyltransferase PRDM9"/>
    <property type="match status" value="2"/>
</dbReference>
<dbReference type="InterPro" id="IPR001214">
    <property type="entry name" value="SET_dom"/>
</dbReference>
<feature type="compositionally biased region" description="Basic and acidic residues" evidence="12">
    <location>
        <begin position="130"/>
        <end position="144"/>
    </location>
</feature>
<feature type="domain" description="SET" evidence="14">
    <location>
        <begin position="1"/>
        <end position="43"/>
    </location>
</feature>
<evidence type="ECO:0000259" key="14">
    <source>
        <dbReference type="PROSITE" id="PS50280"/>
    </source>
</evidence>
<keyword evidence="6" id="KW-0862">Zinc</keyword>
<evidence type="ECO:0000256" key="5">
    <source>
        <dbReference type="ARBA" id="ARBA00022771"/>
    </source>
</evidence>
<feature type="region of interest" description="Disordered" evidence="12">
    <location>
        <begin position="108"/>
        <end position="191"/>
    </location>
</feature>
<feature type="domain" description="C2H2-type" evidence="13">
    <location>
        <begin position="291"/>
        <end position="318"/>
    </location>
</feature>
<dbReference type="Gene3D" id="2.170.270.10">
    <property type="entry name" value="SET domain"/>
    <property type="match status" value="1"/>
</dbReference>
<feature type="compositionally biased region" description="Polar residues" evidence="12">
    <location>
        <begin position="119"/>
        <end position="129"/>
    </location>
</feature>
<dbReference type="Pfam" id="PF21225">
    <property type="entry name" value="zf-C2H2_5"/>
    <property type="match status" value="1"/>
</dbReference>
<keyword evidence="10" id="KW-0539">Nucleus</keyword>
<comment type="caution">
    <text evidence="15">The sequence shown here is derived from an EMBL/GenBank/DDBJ whole genome shotgun (WGS) entry which is preliminary data.</text>
</comment>
<reference evidence="15 16" key="1">
    <citation type="submission" date="2019-10" db="EMBL/GenBank/DDBJ databases">
        <title>Chromosome-level genome assembly of Tarim red deer.</title>
        <authorList>
            <person name="Ba H."/>
        </authorList>
    </citation>
    <scope>NUCLEOTIDE SEQUENCE [LARGE SCALE GENOMIC DNA]</scope>
    <source>
        <strain evidence="15">CEY-2017</strain>
        <tissue evidence="15">Blood</tissue>
    </source>
</reference>
<dbReference type="InterPro" id="IPR048414">
    <property type="entry name" value="PDRM9-like_Znf-C2H2"/>
</dbReference>
<name>A0A833SCH1_9CERV</name>
<dbReference type="Proteomes" id="UP000631465">
    <property type="component" value="Unassembled WGS sequence"/>
</dbReference>
<gene>
    <name evidence="15" type="ORF">G4228_020140</name>
</gene>
<dbReference type="PROSITE" id="PS00028">
    <property type="entry name" value="ZINC_FINGER_C2H2_1"/>
    <property type="match status" value="7"/>
</dbReference>
<feature type="domain" description="C2H2-type" evidence="13">
    <location>
        <begin position="235"/>
        <end position="262"/>
    </location>
</feature>
<comment type="subcellular location">
    <subcellularLocation>
        <location evidence="1">Nucleus</location>
    </subcellularLocation>
</comment>
<evidence type="ECO:0000256" key="4">
    <source>
        <dbReference type="ARBA" id="ARBA00022737"/>
    </source>
</evidence>
<sequence>MRYVNCARDDEEQNLVAFQYHGQIFYRTCQVVRPGCELLVWYGDEYGQDLGIKRNSRGKSELAAGRAEPKPKIHPCASCSLAFSSQKFLSQHTQHSHPSQNLLRPSERDLLHPEDPCPGNQNQQYSDPHSPSDKPEGQEAKDRPQPLLKRVRLKRISRASSYSPGGQMGGSGVHERMKDEPSTSQKLNPEDTGTLLMGAGVAGIMRFTYGECGQGSKDRSSLSTHETTHTGEKPYVCGECGRSFHWKSALIRHQRTHTGEKPYVCRECGRSFSQKSHLIRHQRTHTGEKPYVCGECGRSFNDKSNLISHQRTHTREKPYVCRECGRSFSRKSLLIRHQRTHTGEKPYVCGECGRTFSHKSALIRHQRTHTGEKPYGCGECGRTFSHKSALIRHQRTHTGEKPYVCGE</sequence>
<dbReference type="InterPro" id="IPR036236">
    <property type="entry name" value="Znf_C2H2_sf"/>
</dbReference>
<feature type="domain" description="C2H2-type" evidence="13">
    <location>
        <begin position="74"/>
        <end position="102"/>
    </location>
</feature>
<keyword evidence="5 11" id="KW-0863">Zinc-finger</keyword>
<keyword evidence="4" id="KW-0677">Repeat</keyword>
<evidence type="ECO:0000256" key="1">
    <source>
        <dbReference type="ARBA" id="ARBA00004123"/>
    </source>
</evidence>
<proteinExistence type="inferred from homology"/>
<dbReference type="GO" id="GO:0000978">
    <property type="term" value="F:RNA polymerase II cis-regulatory region sequence-specific DNA binding"/>
    <property type="evidence" value="ECO:0007669"/>
    <property type="project" value="TreeGrafter"/>
</dbReference>
<feature type="domain" description="C2H2-type" evidence="13">
    <location>
        <begin position="207"/>
        <end position="234"/>
    </location>
</feature>
<dbReference type="FunFam" id="3.30.160.60:FF:001312">
    <property type="entry name" value="Histone-lysine N-methyltransferase PRDM9"/>
    <property type="match status" value="1"/>
</dbReference>
<dbReference type="Pfam" id="PF00096">
    <property type="entry name" value="zf-C2H2"/>
    <property type="match status" value="6"/>
</dbReference>
<evidence type="ECO:0000256" key="9">
    <source>
        <dbReference type="ARBA" id="ARBA00023163"/>
    </source>
</evidence>
<feature type="domain" description="C2H2-type" evidence="13">
    <location>
        <begin position="375"/>
        <end position="402"/>
    </location>
</feature>
<dbReference type="PANTHER" id="PTHR23235">
    <property type="entry name" value="KRUEPPEL-LIKE TRANSCRIPTION FACTOR"/>
    <property type="match status" value="1"/>
</dbReference>
<dbReference type="GO" id="GO:0008270">
    <property type="term" value="F:zinc ion binding"/>
    <property type="evidence" value="ECO:0007669"/>
    <property type="project" value="UniProtKB-KW"/>
</dbReference>
<evidence type="ECO:0000256" key="6">
    <source>
        <dbReference type="ARBA" id="ARBA00022833"/>
    </source>
</evidence>
<dbReference type="InterPro" id="IPR046341">
    <property type="entry name" value="SET_dom_sf"/>
</dbReference>
<evidence type="ECO:0008006" key="17">
    <source>
        <dbReference type="Google" id="ProtNLM"/>
    </source>
</evidence>
<feature type="domain" description="C2H2-type" evidence="13">
    <location>
        <begin position="347"/>
        <end position="374"/>
    </location>
</feature>
<evidence type="ECO:0000256" key="3">
    <source>
        <dbReference type="ARBA" id="ARBA00022723"/>
    </source>
</evidence>
<dbReference type="GO" id="GO:0005634">
    <property type="term" value="C:nucleus"/>
    <property type="evidence" value="ECO:0007669"/>
    <property type="project" value="UniProtKB-SubCell"/>
</dbReference>
<evidence type="ECO:0000256" key="7">
    <source>
        <dbReference type="ARBA" id="ARBA00023015"/>
    </source>
</evidence>
<evidence type="ECO:0000313" key="15">
    <source>
        <dbReference type="EMBL" id="KAF4008410.1"/>
    </source>
</evidence>
<keyword evidence="7" id="KW-0805">Transcription regulation</keyword>
<evidence type="ECO:0000256" key="12">
    <source>
        <dbReference type="SAM" id="MobiDB-lite"/>
    </source>
</evidence>
<comment type="similarity">
    <text evidence="2">Belongs to the krueppel C2H2-type zinc-finger protein family.</text>
</comment>
<dbReference type="AlphaFoldDB" id="A0A833SCH1"/>
<dbReference type="FunFam" id="3.30.160.60:FF:000016">
    <property type="entry name" value="zinc finger protein 37 homolog"/>
    <property type="match status" value="1"/>
</dbReference>
<evidence type="ECO:0000259" key="13">
    <source>
        <dbReference type="PROSITE" id="PS50157"/>
    </source>
</evidence>
<dbReference type="FunFam" id="3.30.160.60:FF:000189">
    <property type="entry name" value="zinc finger protein 133 isoform X1"/>
    <property type="match status" value="1"/>
</dbReference>
<dbReference type="Pfam" id="PF21549">
    <property type="entry name" value="PRDM2_PR"/>
    <property type="match status" value="1"/>
</dbReference>
<dbReference type="EMBL" id="WMHW01001210">
    <property type="protein sequence ID" value="KAF4008410.1"/>
    <property type="molecule type" value="Genomic_DNA"/>
</dbReference>
<dbReference type="GO" id="GO:0000981">
    <property type="term" value="F:DNA-binding transcription factor activity, RNA polymerase II-specific"/>
    <property type="evidence" value="ECO:0007669"/>
    <property type="project" value="TreeGrafter"/>
</dbReference>
<feature type="domain" description="C2H2-type" evidence="13">
    <location>
        <begin position="319"/>
        <end position="346"/>
    </location>
</feature>
<keyword evidence="16" id="KW-1185">Reference proteome</keyword>
<evidence type="ECO:0000256" key="2">
    <source>
        <dbReference type="ARBA" id="ARBA00006991"/>
    </source>
</evidence>